<sequence>MGKFTVREGLVQSEDAEARASVHRLCGRDVLDLADYEAVILTGLQFSVFAALRPFRDVVVTSQPSITDVAALAGGEHQLVSFGALGAMVEDFLSQTPGFALARDIAATGLTQVIIASQPRPSIAAREDARQFNRLRTLDRDGDGAFASQFVDKRAALLCKAAGIRYLPQPGKSITHNLYTRHPFMRGSVRLAAREGLSHGREDVIHANAAFGALVIDDALKTLESAKDAPAV</sequence>
<protein>
    <submittedName>
        <fullName evidence="1">Uncharacterized protein</fullName>
    </submittedName>
</protein>
<evidence type="ECO:0000313" key="2">
    <source>
        <dbReference type="Proteomes" id="UP001399917"/>
    </source>
</evidence>
<accession>A0ABP7KI21</accession>
<reference evidence="2" key="1">
    <citation type="journal article" date="2019" name="Int. J. Syst. Evol. Microbiol.">
        <title>The Global Catalogue of Microorganisms (GCM) 10K type strain sequencing project: providing services to taxonomists for standard genome sequencing and annotation.</title>
        <authorList>
            <consortium name="The Broad Institute Genomics Platform"/>
            <consortium name="The Broad Institute Genome Sequencing Center for Infectious Disease"/>
            <person name="Wu L."/>
            <person name="Ma J."/>
        </authorList>
    </citation>
    <scope>NUCLEOTIDE SEQUENCE [LARGE SCALE GENOMIC DNA]</scope>
    <source>
        <strain evidence="2">JCM 17190</strain>
    </source>
</reference>
<comment type="caution">
    <text evidence="1">The sequence shown here is derived from an EMBL/GenBank/DDBJ whole genome shotgun (WGS) entry which is preliminary data.</text>
</comment>
<dbReference type="Proteomes" id="UP001399917">
    <property type="component" value="Unassembled WGS sequence"/>
</dbReference>
<evidence type="ECO:0000313" key="1">
    <source>
        <dbReference type="EMBL" id="GAA3877334.1"/>
    </source>
</evidence>
<organism evidence="1 2">
    <name type="scientific">Celeribacter arenosi</name>
    <dbReference type="NCBI Taxonomy" id="792649"/>
    <lineage>
        <taxon>Bacteria</taxon>
        <taxon>Pseudomonadati</taxon>
        <taxon>Pseudomonadota</taxon>
        <taxon>Alphaproteobacteria</taxon>
        <taxon>Rhodobacterales</taxon>
        <taxon>Roseobacteraceae</taxon>
        <taxon>Celeribacter</taxon>
    </lineage>
</organism>
<gene>
    <name evidence="1" type="ORF">GCM10022404_28840</name>
</gene>
<dbReference type="EMBL" id="BAABDF010000007">
    <property type="protein sequence ID" value="GAA3877334.1"/>
    <property type="molecule type" value="Genomic_DNA"/>
</dbReference>
<name>A0ABP7KI21_9RHOB</name>
<proteinExistence type="predicted"/>
<keyword evidence="2" id="KW-1185">Reference proteome</keyword>